<feature type="domain" description="FKRP stem" evidence="3">
    <location>
        <begin position="57"/>
        <end position="288"/>
    </location>
</feature>
<sequence>MILPRRLIYRGYIVAGVLTFVLVFYFVIYQKLPDNSSVQVHNRNHVGQLEPLVKLTGPVTKENLGERLSIIIREFENFDNALSETVRSIPDQLPYPPVMLNMNSEARVITLSSDLTRNYSSACPFHYLQTQYVLIIPDAVGIRDWKLIQNLVSFLHSKKHTKAVAVPIGNAELTCQGLSVDLKSWSLSFHANYSQPSFNCPLVTGPHGLFMETETLKSFAEPFARPLPLTFYIQASVKNCKVRITKSARLDVLSRLYQEPHSHWKHKQAETDRLRKFYEKIGIKQETLASGFSNWYGCSKETARCFGTIVNDMPEYLYLGRWTPPCCLKALRETAWHVFSVLDRCQVRYWLEGGSLLGAARHGDIIPWDYDVDIGIYKVDVEKCLPLSRATQERYVDEQQFVWETAVEGDFFRVQFSETNHLHVDIFPFYSKNGTMTKDTWFHNHRQDTEFPERFLQPLTKIEFAGVLASAPNNITEFLEYKFGQGVIDKPKYPNFQNPL</sequence>
<dbReference type="PANTHER" id="PTHR13627:SF31">
    <property type="entry name" value="RIBITOL 5-PHOSPHATE TRANSFERASE FKRP"/>
    <property type="match status" value="1"/>
</dbReference>
<name>A0A8S3Z9B1_9EUPU</name>
<gene>
    <name evidence="4" type="ORF">CUNI_LOCUS9938</name>
</gene>
<dbReference type="PANTHER" id="PTHR13627">
    <property type="entry name" value="FUKUTIN RELATED PROTEIN"/>
    <property type="match status" value="1"/>
</dbReference>
<dbReference type="OrthoDB" id="444255at2759"/>
<dbReference type="GO" id="GO:0035269">
    <property type="term" value="P:protein O-linked glycosylation via mannose"/>
    <property type="evidence" value="ECO:0007669"/>
    <property type="project" value="TreeGrafter"/>
</dbReference>
<evidence type="ECO:0008006" key="6">
    <source>
        <dbReference type="Google" id="ProtNLM"/>
    </source>
</evidence>
<keyword evidence="1" id="KW-1133">Transmembrane helix</keyword>
<organism evidence="4 5">
    <name type="scientific">Candidula unifasciata</name>
    <dbReference type="NCBI Taxonomy" id="100452"/>
    <lineage>
        <taxon>Eukaryota</taxon>
        <taxon>Metazoa</taxon>
        <taxon>Spiralia</taxon>
        <taxon>Lophotrochozoa</taxon>
        <taxon>Mollusca</taxon>
        <taxon>Gastropoda</taxon>
        <taxon>Heterobranchia</taxon>
        <taxon>Euthyneura</taxon>
        <taxon>Panpulmonata</taxon>
        <taxon>Eupulmonata</taxon>
        <taxon>Stylommatophora</taxon>
        <taxon>Helicina</taxon>
        <taxon>Helicoidea</taxon>
        <taxon>Geomitridae</taxon>
        <taxon>Candidula</taxon>
    </lineage>
</organism>
<evidence type="ECO:0000259" key="3">
    <source>
        <dbReference type="Pfam" id="PF22921"/>
    </source>
</evidence>
<dbReference type="Pfam" id="PF04991">
    <property type="entry name" value="LicD"/>
    <property type="match status" value="1"/>
</dbReference>
<dbReference type="Pfam" id="PF22921">
    <property type="entry name" value="FKRP_N"/>
    <property type="match status" value="1"/>
</dbReference>
<dbReference type="AlphaFoldDB" id="A0A8S3Z9B1"/>
<proteinExistence type="predicted"/>
<dbReference type="Proteomes" id="UP000678393">
    <property type="component" value="Unassembled WGS sequence"/>
</dbReference>
<keyword evidence="5" id="KW-1185">Reference proteome</keyword>
<protein>
    <recommendedName>
        <fullName evidence="6">Fukutin-related protein</fullName>
    </recommendedName>
</protein>
<evidence type="ECO:0000313" key="4">
    <source>
        <dbReference type="EMBL" id="CAG5124380.1"/>
    </source>
</evidence>
<dbReference type="GO" id="GO:0005794">
    <property type="term" value="C:Golgi apparatus"/>
    <property type="evidence" value="ECO:0007669"/>
    <property type="project" value="TreeGrafter"/>
</dbReference>
<dbReference type="InterPro" id="IPR007074">
    <property type="entry name" value="LicD/FKTN/FKRP_NTP_transf"/>
</dbReference>
<keyword evidence="1" id="KW-0812">Transmembrane</keyword>
<evidence type="ECO:0000313" key="5">
    <source>
        <dbReference type="Proteomes" id="UP000678393"/>
    </source>
</evidence>
<evidence type="ECO:0000256" key="1">
    <source>
        <dbReference type="SAM" id="Phobius"/>
    </source>
</evidence>
<dbReference type="InterPro" id="IPR052613">
    <property type="entry name" value="LicD_transferase"/>
</dbReference>
<accession>A0A8S3Z9B1</accession>
<keyword evidence="1" id="KW-0472">Membrane</keyword>
<comment type="caution">
    <text evidence="4">The sequence shown here is derived from an EMBL/GenBank/DDBJ whole genome shotgun (WGS) entry which is preliminary data.</text>
</comment>
<dbReference type="InterPro" id="IPR055105">
    <property type="entry name" value="FKRP_N"/>
</dbReference>
<dbReference type="EMBL" id="CAJHNH020001773">
    <property type="protein sequence ID" value="CAG5124380.1"/>
    <property type="molecule type" value="Genomic_DNA"/>
</dbReference>
<feature type="domain" description="LicD/FKTN/FKRP nucleotidyltransferase" evidence="2">
    <location>
        <begin position="347"/>
        <end position="390"/>
    </location>
</feature>
<evidence type="ECO:0000259" key="2">
    <source>
        <dbReference type="Pfam" id="PF04991"/>
    </source>
</evidence>
<reference evidence="4" key="1">
    <citation type="submission" date="2021-04" db="EMBL/GenBank/DDBJ databases">
        <authorList>
            <consortium name="Molecular Ecology Group"/>
        </authorList>
    </citation>
    <scope>NUCLEOTIDE SEQUENCE</scope>
</reference>
<feature type="transmembrane region" description="Helical" evidence="1">
    <location>
        <begin position="7"/>
        <end position="28"/>
    </location>
</feature>